<sequence length="175" mass="19522">MYIKRGIQWSQMEVCPGTNNEERGIEGVTYKHTSGNAIMIKGVVSNTGDQQLNGEMEQTIIETSVIIIRDLNLRIKELNKTTDEGLRILAPTPKERPLTLWLTPQSKRPTSAKKIKAQKTTSFYLLDKTSVDKIRAALERFKNQKALGPDQIKGDGLKLGGDTFFAAYKPIAITS</sequence>
<keyword evidence="2" id="KW-1185">Reference proteome</keyword>
<comment type="caution">
    <text evidence="1">The sequence shown here is derived from an EMBL/GenBank/DDBJ whole genome shotgun (WGS) entry which is preliminary data.</text>
</comment>
<dbReference type="AlphaFoldDB" id="A0A4C1V5U6"/>
<dbReference type="EMBL" id="BGZK01000285">
    <property type="protein sequence ID" value="GBP34208.1"/>
    <property type="molecule type" value="Genomic_DNA"/>
</dbReference>
<name>A0A4C1V5U6_EUMVA</name>
<dbReference type="Proteomes" id="UP000299102">
    <property type="component" value="Unassembled WGS sequence"/>
</dbReference>
<proteinExistence type="predicted"/>
<accession>A0A4C1V5U6</accession>
<evidence type="ECO:0000313" key="1">
    <source>
        <dbReference type="EMBL" id="GBP34208.1"/>
    </source>
</evidence>
<protein>
    <submittedName>
        <fullName evidence="1">Uncharacterized protein</fullName>
    </submittedName>
</protein>
<evidence type="ECO:0000313" key="2">
    <source>
        <dbReference type="Proteomes" id="UP000299102"/>
    </source>
</evidence>
<reference evidence="1 2" key="1">
    <citation type="journal article" date="2019" name="Commun. Biol.">
        <title>The bagworm genome reveals a unique fibroin gene that provides high tensile strength.</title>
        <authorList>
            <person name="Kono N."/>
            <person name="Nakamura H."/>
            <person name="Ohtoshi R."/>
            <person name="Tomita M."/>
            <person name="Numata K."/>
            <person name="Arakawa K."/>
        </authorList>
    </citation>
    <scope>NUCLEOTIDE SEQUENCE [LARGE SCALE GENOMIC DNA]</scope>
</reference>
<gene>
    <name evidence="1" type="ORF">EVAR_30761_1</name>
</gene>
<organism evidence="1 2">
    <name type="scientific">Eumeta variegata</name>
    <name type="common">Bagworm moth</name>
    <name type="synonym">Eumeta japonica</name>
    <dbReference type="NCBI Taxonomy" id="151549"/>
    <lineage>
        <taxon>Eukaryota</taxon>
        <taxon>Metazoa</taxon>
        <taxon>Ecdysozoa</taxon>
        <taxon>Arthropoda</taxon>
        <taxon>Hexapoda</taxon>
        <taxon>Insecta</taxon>
        <taxon>Pterygota</taxon>
        <taxon>Neoptera</taxon>
        <taxon>Endopterygota</taxon>
        <taxon>Lepidoptera</taxon>
        <taxon>Glossata</taxon>
        <taxon>Ditrysia</taxon>
        <taxon>Tineoidea</taxon>
        <taxon>Psychidae</taxon>
        <taxon>Oiketicinae</taxon>
        <taxon>Eumeta</taxon>
    </lineage>
</organism>